<dbReference type="KEGG" id="vg:26648042"/>
<accession>A0A0K1LMR6</accession>
<reference evidence="1 2" key="1">
    <citation type="journal article" date="2015" name="Genome Announc.">
        <title>Complete Genome Sequence of Citrobacter freundii Myophage Merlin.</title>
        <authorList>
            <person name="LeSage K.C."/>
            <person name="Hargrove E.C."/>
            <person name="Cahill J.L."/>
            <person name="Rasche E.S."/>
            <person name="Kuty Everett G.F."/>
        </authorList>
    </citation>
    <scope>NUCLEOTIDE SEQUENCE [LARGE SCALE GENOMIC DNA]</scope>
</reference>
<keyword evidence="2" id="KW-1185">Reference proteome</keyword>
<evidence type="ECO:0000313" key="1">
    <source>
        <dbReference type="EMBL" id="AKU43774.1"/>
    </source>
</evidence>
<organism evidence="1 2">
    <name type="scientific">Citrobacter phage Merlin</name>
    <dbReference type="NCBI Taxonomy" id="1675602"/>
    <lineage>
        <taxon>Viruses</taxon>
        <taxon>Duplodnaviria</taxon>
        <taxon>Heunggongvirae</taxon>
        <taxon>Uroviricota</taxon>
        <taxon>Caudoviricetes</taxon>
        <taxon>Pantevenvirales</taxon>
        <taxon>Straboviridae</taxon>
        <taxon>Tevenvirinae</taxon>
        <taxon>Moonvirus</taxon>
        <taxon>Moonvirus merlin</taxon>
    </lineage>
</organism>
<gene>
    <name evidence="1" type="ORF">CPT_Merlin128</name>
</gene>
<evidence type="ECO:0000313" key="2">
    <source>
        <dbReference type="Proteomes" id="UP000204280"/>
    </source>
</evidence>
<dbReference type="GeneID" id="26648042"/>
<dbReference type="Proteomes" id="UP000204280">
    <property type="component" value="Segment"/>
</dbReference>
<dbReference type="RefSeq" id="YP_009203842.1">
    <property type="nucleotide sequence ID" value="NC_028857.1"/>
</dbReference>
<proteinExistence type="predicted"/>
<sequence>MNDLIQALLRVEDECAGILLMAKFDPFGQTGIDEIREIHRNTVKSLKALVQLKTEEI</sequence>
<name>A0A0K1LMR6_9CAUD</name>
<dbReference type="EMBL" id="KT001915">
    <property type="protein sequence ID" value="AKU43774.1"/>
    <property type="molecule type" value="Genomic_DNA"/>
</dbReference>
<protein>
    <submittedName>
        <fullName evidence="1">Uncharacterized protein</fullName>
    </submittedName>
</protein>